<evidence type="ECO:0000313" key="1">
    <source>
        <dbReference type="EMBL" id="VDN12204.1"/>
    </source>
</evidence>
<reference evidence="1 2" key="1">
    <citation type="submission" date="2018-11" db="EMBL/GenBank/DDBJ databases">
        <authorList>
            <consortium name="Pathogen Informatics"/>
        </authorList>
    </citation>
    <scope>NUCLEOTIDE SEQUENCE [LARGE SCALE GENOMIC DNA]</scope>
</reference>
<accession>A0A3P7L6S5</accession>
<sequence>MKGTPTYGLAKWLFRRLEFLIADSEITVHSSKQFLEKLKGDLAVKTIDCCKHNFLTGEAIKAVVRIYRK</sequence>
<proteinExistence type="predicted"/>
<organism evidence="1 2">
    <name type="scientific">Dibothriocephalus latus</name>
    <name type="common">Fish tapeworm</name>
    <name type="synonym">Diphyllobothrium latum</name>
    <dbReference type="NCBI Taxonomy" id="60516"/>
    <lineage>
        <taxon>Eukaryota</taxon>
        <taxon>Metazoa</taxon>
        <taxon>Spiralia</taxon>
        <taxon>Lophotrochozoa</taxon>
        <taxon>Platyhelminthes</taxon>
        <taxon>Cestoda</taxon>
        <taxon>Eucestoda</taxon>
        <taxon>Diphyllobothriidea</taxon>
        <taxon>Diphyllobothriidae</taxon>
        <taxon>Dibothriocephalus</taxon>
    </lineage>
</organism>
<name>A0A3P7L6S5_DIBLA</name>
<keyword evidence="2" id="KW-1185">Reference proteome</keyword>
<dbReference type="Proteomes" id="UP000281553">
    <property type="component" value="Unassembled WGS sequence"/>
</dbReference>
<gene>
    <name evidence="1" type="ORF">DILT_LOCUS8035</name>
</gene>
<protein>
    <submittedName>
        <fullName evidence="1">Uncharacterized protein</fullName>
    </submittedName>
</protein>
<dbReference type="AlphaFoldDB" id="A0A3P7L6S5"/>
<evidence type="ECO:0000313" key="2">
    <source>
        <dbReference type="Proteomes" id="UP000281553"/>
    </source>
</evidence>
<dbReference type="OrthoDB" id="6296193at2759"/>
<dbReference type="EMBL" id="UYRU01053330">
    <property type="protein sequence ID" value="VDN12204.1"/>
    <property type="molecule type" value="Genomic_DNA"/>
</dbReference>